<evidence type="ECO:0000256" key="6">
    <source>
        <dbReference type="SAM" id="SignalP"/>
    </source>
</evidence>
<evidence type="ECO:0000256" key="4">
    <source>
        <dbReference type="ARBA" id="ARBA00023002"/>
    </source>
</evidence>
<feature type="region of interest" description="Disordered" evidence="5">
    <location>
        <begin position="38"/>
        <end position="62"/>
    </location>
</feature>
<evidence type="ECO:0000256" key="1">
    <source>
        <dbReference type="ARBA" id="ARBA00001974"/>
    </source>
</evidence>
<dbReference type="Gene3D" id="3.90.700.10">
    <property type="entry name" value="Succinate dehydrogenase/fumarate reductase flavoprotein, catalytic domain"/>
    <property type="match status" value="1"/>
</dbReference>
<dbReference type="RefSeq" id="WP_087197566.1">
    <property type="nucleotide sequence ID" value="NZ_PPEL01000140.1"/>
</dbReference>
<dbReference type="InterPro" id="IPR050315">
    <property type="entry name" value="FAD-oxidoreductase_2"/>
</dbReference>
<protein>
    <submittedName>
        <fullName evidence="9">FAD-binding protein</fullName>
    </submittedName>
    <submittedName>
        <fullName evidence="8">FAD-dependent oxidoreductase</fullName>
    </submittedName>
</protein>
<keyword evidence="2" id="KW-0285">Flavoprotein</keyword>
<evidence type="ECO:0000256" key="2">
    <source>
        <dbReference type="ARBA" id="ARBA00022630"/>
    </source>
</evidence>
<gene>
    <name evidence="9" type="ORF">C2L80_13140</name>
    <name evidence="8" type="ORF">K8V16_00605</name>
</gene>
<evidence type="ECO:0000259" key="7">
    <source>
        <dbReference type="Pfam" id="PF00890"/>
    </source>
</evidence>
<dbReference type="Pfam" id="PF00890">
    <property type="entry name" value="FAD_binding_2"/>
    <property type="match status" value="1"/>
</dbReference>
<organism evidence="9 10">
    <name type="scientific">Rubneribacter badeniensis</name>
    <dbReference type="NCBI Taxonomy" id="2070688"/>
    <lineage>
        <taxon>Bacteria</taxon>
        <taxon>Bacillati</taxon>
        <taxon>Actinomycetota</taxon>
        <taxon>Coriobacteriia</taxon>
        <taxon>Eggerthellales</taxon>
        <taxon>Eggerthellaceae</taxon>
        <taxon>Rubneribacter</taxon>
    </lineage>
</organism>
<evidence type="ECO:0000256" key="5">
    <source>
        <dbReference type="SAM" id="MobiDB-lite"/>
    </source>
</evidence>
<keyword evidence="10" id="KW-1185">Reference proteome</keyword>
<dbReference type="EMBL" id="DYZL01000012">
    <property type="protein sequence ID" value="HJH42281.1"/>
    <property type="molecule type" value="Genomic_DNA"/>
</dbReference>
<evidence type="ECO:0000313" key="10">
    <source>
        <dbReference type="Proteomes" id="UP000236488"/>
    </source>
</evidence>
<dbReference type="GO" id="GO:0033765">
    <property type="term" value="F:steroid dehydrogenase activity, acting on the CH-CH group of donors"/>
    <property type="evidence" value="ECO:0007669"/>
    <property type="project" value="UniProtKB-ARBA"/>
</dbReference>
<name>A0A2K2U1M2_9ACTN</name>
<dbReference type="Proteomes" id="UP000789325">
    <property type="component" value="Unassembled WGS sequence"/>
</dbReference>
<feature type="domain" description="FAD-dependent oxidoreductase 2 FAD-binding" evidence="7">
    <location>
        <begin position="75"/>
        <end position="548"/>
    </location>
</feature>
<dbReference type="PANTHER" id="PTHR43400">
    <property type="entry name" value="FUMARATE REDUCTASE"/>
    <property type="match status" value="1"/>
</dbReference>
<dbReference type="InterPro" id="IPR027477">
    <property type="entry name" value="Succ_DH/fumarate_Rdtase_cat_sf"/>
</dbReference>
<dbReference type="InterPro" id="IPR006311">
    <property type="entry name" value="TAT_signal"/>
</dbReference>
<sequence>MGKNITGENAISRRNFLAGLTATGALAAAGALAGCAPQASEGSASKSGSDADAAQGSWRDKPAMPTDIAETLETDLVVVGAGNGGLVAATTAAQNGAKVIVLEKGGAIAAAREAIGALNSALEPDHIEDVPTLINHANQTQAGDANMLMYRTWAEKSGEMIEWMKETLEPKDMLFPFEWHKPDDEHAYYPAMCYNPCLDEYNPDGPNYGAYMHLEVMREVFEELGGEILFTTPAQQLVQDDSGKVTGVIAESDDRGTIQVNAKNGVIICTGGYGANTEMLNDLCPGNSKWCGLTSATTETGDGIRMALWAGAELEAGGACMIWNRAILPDGFEFTDERTGGAIFLPGSQPFLHVNANGERFMNEDQCYPMSYAAGANQPGHYSWIVWDGSYWEDIERFDTCGCSRLFPAPSGTAFNADVYDCEAITKEHLDSFWLAPQIESGALKQCDTLDELAEAMGFDADRAATFKASVERYNELTAAGEDVDFGKPAYRLSAVDEPPFYAARIAGALLVTIHGVITDTNSQPLRTDGSVIEGLYVCGNDQGGFYPHNYPSNFTGINAGRTATFARIAAKHALGIA</sequence>
<reference evidence="9 10" key="1">
    <citation type="journal article" date="2018" name="Int. J. Syst. Evol. Microbiol.">
        <title>Rubneribacter badeniensis gen. nov., sp. nov. and Enteroscipio rubneri gen. nov., sp. nov., new members of the Eggerthellaceae isolated from human faeces.</title>
        <authorList>
            <person name="Danylec N."/>
            <person name="Gobl A."/>
            <person name="Stoll D.A."/>
            <person name="Hetzer B."/>
            <person name="Kulling S.E."/>
            <person name="Huch M."/>
        </authorList>
    </citation>
    <scope>NUCLEOTIDE SEQUENCE [LARGE SCALE GENOMIC DNA]</scope>
    <source>
        <strain evidence="9 10">ResAG-85</strain>
    </source>
</reference>
<proteinExistence type="predicted"/>
<dbReference type="EMBL" id="PPEL01000140">
    <property type="protein sequence ID" value="PNV64217.1"/>
    <property type="molecule type" value="Genomic_DNA"/>
</dbReference>
<accession>A0A2K2U1M2</accession>
<dbReference type="PANTHER" id="PTHR43400:SF10">
    <property type="entry name" value="3-OXOSTEROID 1-DEHYDROGENASE"/>
    <property type="match status" value="1"/>
</dbReference>
<dbReference type="AlphaFoldDB" id="A0A2K2U1M2"/>
<feature type="chain" id="PRO_5044576684" evidence="6">
    <location>
        <begin position="28"/>
        <end position="578"/>
    </location>
</feature>
<dbReference type="PROSITE" id="PS51318">
    <property type="entry name" value="TAT"/>
    <property type="match status" value="1"/>
</dbReference>
<feature type="signal peptide" evidence="6">
    <location>
        <begin position="1"/>
        <end position="27"/>
    </location>
</feature>
<reference evidence="8" key="3">
    <citation type="submission" date="2021-09" db="EMBL/GenBank/DDBJ databases">
        <authorList>
            <person name="Gilroy R."/>
        </authorList>
    </citation>
    <scope>NUCLEOTIDE SEQUENCE</scope>
    <source>
        <strain evidence="8">USAMLcec12-2067</strain>
    </source>
</reference>
<feature type="compositionally biased region" description="Low complexity" evidence="5">
    <location>
        <begin position="38"/>
        <end position="57"/>
    </location>
</feature>
<evidence type="ECO:0000256" key="3">
    <source>
        <dbReference type="ARBA" id="ARBA00022827"/>
    </source>
</evidence>
<comment type="caution">
    <text evidence="9">The sequence shown here is derived from an EMBL/GenBank/DDBJ whole genome shotgun (WGS) entry which is preliminary data.</text>
</comment>
<evidence type="ECO:0000313" key="9">
    <source>
        <dbReference type="EMBL" id="PNV64217.1"/>
    </source>
</evidence>
<dbReference type="Gene3D" id="3.50.50.60">
    <property type="entry name" value="FAD/NAD(P)-binding domain"/>
    <property type="match status" value="2"/>
</dbReference>
<dbReference type="SUPFAM" id="SSF56425">
    <property type="entry name" value="Succinate dehydrogenase/fumarate reductase flavoprotein, catalytic domain"/>
    <property type="match status" value="1"/>
</dbReference>
<keyword evidence="6" id="KW-0732">Signal</keyword>
<keyword evidence="4" id="KW-0560">Oxidoreductase</keyword>
<dbReference type="InterPro" id="IPR003953">
    <property type="entry name" value="FAD-dep_OxRdtase_2_FAD-bd"/>
</dbReference>
<dbReference type="InterPro" id="IPR019546">
    <property type="entry name" value="TAT_signal_bac_arc"/>
</dbReference>
<keyword evidence="3" id="KW-0274">FAD</keyword>
<dbReference type="SUPFAM" id="SSF51905">
    <property type="entry name" value="FAD/NAD(P)-binding domain"/>
    <property type="match status" value="1"/>
</dbReference>
<dbReference type="PROSITE" id="PS51257">
    <property type="entry name" value="PROKAR_LIPOPROTEIN"/>
    <property type="match status" value="1"/>
</dbReference>
<dbReference type="GO" id="GO:0008202">
    <property type="term" value="P:steroid metabolic process"/>
    <property type="evidence" value="ECO:0007669"/>
    <property type="project" value="UniProtKB-ARBA"/>
</dbReference>
<comment type="cofactor">
    <cofactor evidence="1">
        <name>FAD</name>
        <dbReference type="ChEBI" id="CHEBI:57692"/>
    </cofactor>
</comment>
<dbReference type="NCBIfam" id="TIGR01409">
    <property type="entry name" value="TAT_signal_seq"/>
    <property type="match status" value="1"/>
</dbReference>
<dbReference type="Proteomes" id="UP000236488">
    <property type="component" value="Unassembled WGS sequence"/>
</dbReference>
<reference evidence="8" key="2">
    <citation type="journal article" date="2021" name="PeerJ">
        <title>Extensive microbial diversity within the chicken gut microbiome revealed by metagenomics and culture.</title>
        <authorList>
            <person name="Gilroy R."/>
            <person name="Ravi A."/>
            <person name="Getino M."/>
            <person name="Pursley I."/>
            <person name="Horton D.L."/>
            <person name="Alikhan N.F."/>
            <person name="Baker D."/>
            <person name="Gharbi K."/>
            <person name="Hall N."/>
            <person name="Watson M."/>
            <person name="Adriaenssens E.M."/>
            <person name="Foster-Nyarko E."/>
            <person name="Jarju S."/>
            <person name="Secka A."/>
            <person name="Antonio M."/>
            <person name="Oren A."/>
            <person name="Chaudhuri R.R."/>
            <person name="La Ragione R."/>
            <person name="Hildebrand F."/>
            <person name="Pallen M.J."/>
        </authorList>
    </citation>
    <scope>NUCLEOTIDE SEQUENCE</scope>
    <source>
        <strain evidence="8">USAMLcec12-2067</strain>
    </source>
</reference>
<dbReference type="InterPro" id="IPR036188">
    <property type="entry name" value="FAD/NAD-bd_sf"/>
</dbReference>
<evidence type="ECO:0000313" key="8">
    <source>
        <dbReference type="EMBL" id="HJH42281.1"/>
    </source>
</evidence>